<keyword evidence="1" id="KW-0472">Membrane</keyword>
<organism evidence="2 3">
    <name type="scientific">candidate division WS6 bacterium 36_33</name>
    <dbReference type="NCBI Taxonomy" id="1641388"/>
    <lineage>
        <taxon>Bacteria</taxon>
        <taxon>Candidatus Dojkabacteria</taxon>
    </lineage>
</organism>
<dbReference type="Proteomes" id="UP000053469">
    <property type="component" value="Unassembled WGS sequence"/>
</dbReference>
<dbReference type="AlphaFoldDB" id="A0A124FU21"/>
<keyword evidence="1" id="KW-0812">Transmembrane</keyword>
<proteinExistence type="predicted"/>
<name>A0A124FU21_9BACT</name>
<accession>A0A124FU21</accession>
<evidence type="ECO:0000313" key="3">
    <source>
        <dbReference type="Proteomes" id="UP000053469"/>
    </source>
</evidence>
<sequence>MNKIKQFLKKYWVWLLLGASLGSVIILIILLTERKEEDVPLNLPVEKITSPYIQTGERLSVSINLVGEDFQEREWVYRVKRPSEKLFVNFVEEFYEINEEINMEEEIIITQGGDMFWYHSDIGLLSVFSEGLPLDLKITYAGDISPFFTQYFGIRNAINTDIEDTEKGVLYAGYFEYNDVKIGSSNIGGYSYKLEIDNSGKLLELSMLLLEETDLEKYQMMPTSALNDLLKIRTYPKKIVHKIIEKRFYGQPSTIRASASLDSITVKEKELLYLLNDFDDQFILPTYKISGDGVLVDSKGGRYWTTSDVFICAIDPEYLYEKSLEEYKEQPHSVPSL</sequence>
<dbReference type="EMBL" id="LGGI01000030">
    <property type="protein sequence ID" value="KUK67210.1"/>
    <property type="molecule type" value="Genomic_DNA"/>
</dbReference>
<feature type="transmembrane region" description="Helical" evidence="1">
    <location>
        <begin position="12"/>
        <end position="31"/>
    </location>
</feature>
<gene>
    <name evidence="2" type="ORF">XD87_0262</name>
</gene>
<keyword evidence="1" id="KW-1133">Transmembrane helix</keyword>
<evidence type="ECO:0000313" key="2">
    <source>
        <dbReference type="EMBL" id="KUK67210.1"/>
    </source>
</evidence>
<protein>
    <submittedName>
        <fullName evidence="2">Uncharacterized protein</fullName>
    </submittedName>
</protein>
<reference evidence="3" key="1">
    <citation type="journal article" date="2015" name="MBio">
        <title>Genome-Resolved Metagenomic Analysis Reveals Roles for Candidate Phyla and Other Microbial Community Members in Biogeochemical Transformations in Oil Reservoirs.</title>
        <authorList>
            <person name="Hu P."/>
            <person name="Tom L."/>
            <person name="Singh A."/>
            <person name="Thomas B.C."/>
            <person name="Baker B.J."/>
            <person name="Piceno Y.M."/>
            <person name="Andersen G.L."/>
            <person name="Banfield J.F."/>
        </authorList>
    </citation>
    <scope>NUCLEOTIDE SEQUENCE [LARGE SCALE GENOMIC DNA]</scope>
</reference>
<evidence type="ECO:0000256" key="1">
    <source>
        <dbReference type="SAM" id="Phobius"/>
    </source>
</evidence>
<comment type="caution">
    <text evidence="2">The sequence shown here is derived from an EMBL/GenBank/DDBJ whole genome shotgun (WGS) entry which is preliminary data.</text>
</comment>